<accession>A0A402ALN5</accession>
<dbReference type="EMBL" id="BIFS01000001">
    <property type="protein sequence ID" value="GCE19934.1"/>
    <property type="molecule type" value="Genomic_DNA"/>
</dbReference>
<gene>
    <name evidence="1" type="ORF">KDK_37340</name>
</gene>
<evidence type="ECO:0000313" key="2">
    <source>
        <dbReference type="Proteomes" id="UP000287188"/>
    </source>
</evidence>
<comment type="caution">
    <text evidence="1">The sequence shown here is derived from an EMBL/GenBank/DDBJ whole genome shotgun (WGS) entry which is preliminary data.</text>
</comment>
<evidence type="ECO:0000313" key="1">
    <source>
        <dbReference type="EMBL" id="GCE19934.1"/>
    </source>
</evidence>
<reference evidence="2" key="1">
    <citation type="submission" date="2018-12" db="EMBL/GenBank/DDBJ databases">
        <title>Tengunoibacter tsumagoiensis gen. nov., sp. nov., Dictyobacter kobayashii sp. nov., D. alpinus sp. nov., and D. joshuensis sp. nov. and description of Dictyobacteraceae fam. nov. within the order Ktedonobacterales isolated from Tengu-no-mugimeshi.</title>
        <authorList>
            <person name="Wang C.M."/>
            <person name="Zheng Y."/>
            <person name="Sakai Y."/>
            <person name="Toyoda A."/>
            <person name="Minakuchi Y."/>
            <person name="Abe K."/>
            <person name="Yokota A."/>
            <person name="Yabe S."/>
        </authorList>
    </citation>
    <scope>NUCLEOTIDE SEQUENCE [LARGE SCALE GENOMIC DNA]</scope>
    <source>
        <strain evidence="2">Uno11</strain>
    </source>
</reference>
<name>A0A402ALN5_9CHLR</name>
<dbReference type="AlphaFoldDB" id="A0A402ALN5"/>
<keyword evidence="2" id="KW-1185">Reference proteome</keyword>
<proteinExistence type="predicted"/>
<sequence length="80" mass="8688">MNNSVLPAHEFFIYVPAKSAGCQSSSATSIEKHSECNVQSAQDNAKIPVALKSWTKIVVADTLDVYACLQGDDLYINPSR</sequence>
<organism evidence="1 2">
    <name type="scientific">Dictyobacter kobayashii</name>
    <dbReference type="NCBI Taxonomy" id="2014872"/>
    <lineage>
        <taxon>Bacteria</taxon>
        <taxon>Bacillati</taxon>
        <taxon>Chloroflexota</taxon>
        <taxon>Ktedonobacteria</taxon>
        <taxon>Ktedonobacterales</taxon>
        <taxon>Dictyobacteraceae</taxon>
        <taxon>Dictyobacter</taxon>
    </lineage>
</organism>
<dbReference type="Proteomes" id="UP000287188">
    <property type="component" value="Unassembled WGS sequence"/>
</dbReference>
<protein>
    <submittedName>
        <fullName evidence="1">Uncharacterized protein</fullName>
    </submittedName>
</protein>